<evidence type="ECO:0000313" key="2">
    <source>
        <dbReference type="Proteomes" id="UP000317638"/>
    </source>
</evidence>
<dbReference type="AlphaFoldDB" id="A0A553JVW6"/>
<dbReference type="GO" id="GO:0006006">
    <property type="term" value="P:glucose metabolic process"/>
    <property type="evidence" value="ECO:0007669"/>
    <property type="project" value="TreeGrafter"/>
</dbReference>
<dbReference type="GO" id="GO:0004034">
    <property type="term" value="F:aldose 1-epimerase activity"/>
    <property type="evidence" value="ECO:0007669"/>
    <property type="project" value="TreeGrafter"/>
</dbReference>
<dbReference type="Pfam" id="PF01263">
    <property type="entry name" value="Aldose_epim"/>
    <property type="match status" value="1"/>
</dbReference>
<dbReference type="InterPro" id="IPR037480">
    <property type="entry name" value="YihR-like"/>
</dbReference>
<dbReference type="PANTHER" id="PTHR10091">
    <property type="entry name" value="ALDOSE-1-EPIMERASE"/>
    <property type="match status" value="1"/>
</dbReference>
<dbReference type="InterPro" id="IPR014718">
    <property type="entry name" value="GH-type_carb-bd"/>
</dbReference>
<dbReference type="EMBL" id="VKKG01000008">
    <property type="protein sequence ID" value="TRY16598.1"/>
    <property type="molecule type" value="Genomic_DNA"/>
</dbReference>
<dbReference type="GO" id="GO:0030246">
    <property type="term" value="F:carbohydrate binding"/>
    <property type="evidence" value="ECO:0007669"/>
    <property type="project" value="InterPro"/>
</dbReference>
<dbReference type="PANTHER" id="PTHR10091:SF0">
    <property type="entry name" value="GALACTOSE MUTAROTASE"/>
    <property type="match status" value="1"/>
</dbReference>
<gene>
    <name evidence="1" type="ORF">FOJ82_15530</name>
</gene>
<sequence>MTLQPTGTQYEISHGRYRAVVTEVGATLRSITVDGQELLWTFGPDEPAQHSQGQQLLPWPNRIADGRYEFDGRTEQLPVNEFPRNTALHGLNTGRAWELVSHDADSVVQRHTLFPERGWSGVLTATITHTVGTDGLRVRVDVVNDGTTALPYGYGVHPYFEFGDLADVTLLLPFDEELDVDAERLLPRAVVPISEEFDFREARPLGEVELDTAFTSPRDASWAVELRGPDRAVQVWADETLPWVQVYTTRPERHAVAVEPMTCGPDAFNEGPTHAGMIRLEPGGSASSVWGVRAL</sequence>
<reference evidence="1 2" key="1">
    <citation type="submission" date="2019-07" db="EMBL/GenBank/DDBJ databases">
        <authorList>
            <person name="Zhou L.-Y."/>
        </authorList>
    </citation>
    <scope>NUCLEOTIDE SEQUENCE [LARGE SCALE GENOMIC DNA]</scope>
    <source>
        <strain evidence="1 2">YIM 101269</strain>
    </source>
</reference>
<evidence type="ECO:0000313" key="1">
    <source>
        <dbReference type="EMBL" id="TRY16598.1"/>
    </source>
</evidence>
<dbReference type="OrthoDB" id="4739604at2"/>
<keyword evidence="2" id="KW-1185">Reference proteome</keyword>
<dbReference type="GO" id="GO:0033499">
    <property type="term" value="P:galactose catabolic process via UDP-galactose, Leloir pathway"/>
    <property type="evidence" value="ECO:0007669"/>
    <property type="project" value="TreeGrafter"/>
</dbReference>
<dbReference type="RefSeq" id="WP_143939415.1">
    <property type="nucleotide sequence ID" value="NZ_VKKG01000008.1"/>
</dbReference>
<organism evidence="1 2">
    <name type="scientific">Tessaracoccus rhinocerotis</name>
    <dbReference type="NCBI Taxonomy" id="1689449"/>
    <lineage>
        <taxon>Bacteria</taxon>
        <taxon>Bacillati</taxon>
        <taxon>Actinomycetota</taxon>
        <taxon>Actinomycetes</taxon>
        <taxon>Propionibacteriales</taxon>
        <taxon>Propionibacteriaceae</taxon>
        <taxon>Tessaracoccus</taxon>
    </lineage>
</organism>
<proteinExistence type="predicted"/>
<dbReference type="CDD" id="cd09022">
    <property type="entry name" value="Aldose_epim_Ec_YihR"/>
    <property type="match status" value="1"/>
</dbReference>
<dbReference type="InterPro" id="IPR011013">
    <property type="entry name" value="Gal_mutarotase_sf_dom"/>
</dbReference>
<comment type="caution">
    <text evidence="1">The sequence shown here is derived from an EMBL/GenBank/DDBJ whole genome shotgun (WGS) entry which is preliminary data.</text>
</comment>
<dbReference type="Proteomes" id="UP000317638">
    <property type="component" value="Unassembled WGS sequence"/>
</dbReference>
<accession>A0A553JVW6</accession>
<protein>
    <submittedName>
        <fullName evidence="1">Aldose 1-epimerase family protein</fullName>
    </submittedName>
</protein>
<name>A0A553JVW6_9ACTN</name>
<dbReference type="InterPro" id="IPR008183">
    <property type="entry name" value="Aldose_1/G6P_1-epimerase"/>
</dbReference>
<dbReference type="Gene3D" id="2.70.98.10">
    <property type="match status" value="1"/>
</dbReference>
<dbReference type="SUPFAM" id="SSF74650">
    <property type="entry name" value="Galactose mutarotase-like"/>
    <property type="match status" value="1"/>
</dbReference>